<dbReference type="EMBL" id="GDHC01010968">
    <property type="protein sequence ID" value="JAQ07661.1"/>
    <property type="molecule type" value="Transcribed_RNA"/>
</dbReference>
<protein>
    <submittedName>
        <fullName evidence="2">Uncharacterized protein</fullName>
    </submittedName>
</protein>
<name>A0A146LHU3_LYGHE</name>
<sequence>MNFTQEPGFRCVGRLTSGYSRLQVGSSEAMASGEEVAEQPSAHFPSRLSPSHQPDRLPVSRVLLNSYIADSTDQPGPNVSAMEVETWPPLVDGKLGLRGRGSSPDLNLAVSDDILSDEERELLQSPVRDENQTTCVEDALVNSSKHESEQEKIPIETSVSAKCNGEIGSETVSDAALVFRTEKDCGAVLATKLSDKISKLHSGEDEDGTTGATAGGENGLCGDSDIKEDKISRKSSSDPCDDVSGTDVIVEDPCSLDAAELHVSDDQKLVETCTEDRNLEANDELGLAPTEDSSNIVSSADNIISNEGNDEDHLLDSGLSPKSLKDFGDELDDMEIPQVIDISSICINKETEDAQTTLEAAREVCGLGETVVDGKEEEIAATGEVPETVGPDGDGKSETVPVGVSIASPKDISPSLAEDNGLSASIVGEETENTAPGVEEDTPASGEDIENVAEEEENKIVEEPVEEVPAVGEDNITSCRVNDSDALAMPSAEESNEAISPEEDTLVDDSMDFDQVEDGSPDYQGMTDDILPIIESELDDMPVGEGNIFDTEVECDDGTCMQEETEDSNEEASSNLPADIEDDSASSPRASEVCQTVDKEQEEHSTKKDFDSHFSLSDRVKLKRRGSADNAGSPPTKVLKRMSSLDNLNECGERFDTLKSFD</sequence>
<dbReference type="AlphaFoldDB" id="A0A146LHU3"/>
<feature type="compositionally biased region" description="Basic and acidic residues" evidence="1">
    <location>
        <begin position="597"/>
        <end position="620"/>
    </location>
</feature>
<feature type="region of interest" description="Disordered" evidence="1">
    <location>
        <begin position="30"/>
        <end position="55"/>
    </location>
</feature>
<feature type="compositionally biased region" description="Acidic residues" evidence="1">
    <location>
        <begin position="551"/>
        <end position="570"/>
    </location>
</feature>
<accession>A0A146LHU3</accession>
<feature type="compositionally biased region" description="Basic and acidic residues" evidence="1">
    <location>
        <begin position="224"/>
        <end position="236"/>
    </location>
</feature>
<feature type="compositionally biased region" description="Acidic residues" evidence="1">
    <location>
        <begin position="494"/>
        <end position="520"/>
    </location>
</feature>
<gene>
    <name evidence="2" type="ORF">g.67342</name>
</gene>
<feature type="compositionally biased region" description="Acidic residues" evidence="1">
    <location>
        <begin position="438"/>
        <end position="457"/>
    </location>
</feature>
<feature type="non-terminal residue" evidence="2">
    <location>
        <position position="662"/>
    </location>
</feature>
<reference evidence="2" key="1">
    <citation type="journal article" date="2016" name="Gigascience">
        <title>De novo construction of an expanded transcriptome assembly for the western tarnished plant bug, Lygus hesperus.</title>
        <authorList>
            <person name="Tassone E.E."/>
            <person name="Geib S.M."/>
            <person name="Hall B."/>
            <person name="Fabrick J.A."/>
            <person name="Brent C.S."/>
            <person name="Hull J.J."/>
        </authorList>
    </citation>
    <scope>NUCLEOTIDE SEQUENCE</scope>
</reference>
<feature type="region of interest" description="Disordered" evidence="1">
    <location>
        <begin position="489"/>
        <end position="527"/>
    </location>
</feature>
<organism evidence="2">
    <name type="scientific">Lygus hesperus</name>
    <name type="common">Western plant bug</name>
    <dbReference type="NCBI Taxonomy" id="30085"/>
    <lineage>
        <taxon>Eukaryota</taxon>
        <taxon>Metazoa</taxon>
        <taxon>Ecdysozoa</taxon>
        <taxon>Arthropoda</taxon>
        <taxon>Hexapoda</taxon>
        <taxon>Insecta</taxon>
        <taxon>Pterygota</taxon>
        <taxon>Neoptera</taxon>
        <taxon>Paraneoptera</taxon>
        <taxon>Hemiptera</taxon>
        <taxon>Heteroptera</taxon>
        <taxon>Panheteroptera</taxon>
        <taxon>Cimicomorpha</taxon>
        <taxon>Miridae</taxon>
        <taxon>Mirini</taxon>
        <taxon>Lygus</taxon>
    </lineage>
</organism>
<feature type="region of interest" description="Disordered" evidence="1">
    <location>
        <begin position="541"/>
        <end position="645"/>
    </location>
</feature>
<evidence type="ECO:0000313" key="2">
    <source>
        <dbReference type="EMBL" id="JAQ07661.1"/>
    </source>
</evidence>
<feature type="region of interest" description="Disordered" evidence="1">
    <location>
        <begin position="198"/>
        <end position="246"/>
    </location>
</feature>
<evidence type="ECO:0000256" key="1">
    <source>
        <dbReference type="SAM" id="MobiDB-lite"/>
    </source>
</evidence>
<proteinExistence type="predicted"/>
<feature type="region of interest" description="Disordered" evidence="1">
    <location>
        <begin position="375"/>
        <end position="459"/>
    </location>
</feature>